<name>A0A9N9QID0_9CUCU</name>
<dbReference type="OrthoDB" id="6575879at2759"/>
<feature type="domain" description="CRAL-TRIO" evidence="1">
    <location>
        <begin position="92"/>
        <end position="254"/>
    </location>
</feature>
<dbReference type="SUPFAM" id="SSF46938">
    <property type="entry name" value="CRAL/TRIO N-terminal domain"/>
    <property type="match status" value="1"/>
</dbReference>
<dbReference type="PRINTS" id="PR00180">
    <property type="entry name" value="CRETINALDHBP"/>
</dbReference>
<evidence type="ECO:0000259" key="1">
    <source>
        <dbReference type="PROSITE" id="PS50191"/>
    </source>
</evidence>
<accession>A0A9N9QID0</accession>
<dbReference type="AlphaFoldDB" id="A0A9N9QID0"/>
<dbReference type="SUPFAM" id="SSF52087">
    <property type="entry name" value="CRAL/TRIO domain"/>
    <property type="match status" value="1"/>
</dbReference>
<dbReference type="PANTHER" id="PTHR10174:SF222">
    <property type="entry name" value="GH10083P-RELATED"/>
    <property type="match status" value="1"/>
</dbReference>
<dbReference type="PANTHER" id="PTHR10174">
    <property type="entry name" value="ALPHA-TOCOPHEROL TRANSFER PROTEIN-RELATED"/>
    <property type="match status" value="1"/>
</dbReference>
<dbReference type="Pfam" id="PF00650">
    <property type="entry name" value="CRAL_TRIO"/>
    <property type="match status" value="1"/>
</dbReference>
<dbReference type="InterPro" id="IPR036273">
    <property type="entry name" value="CRAL/TRIO_N_dom_sf"/>
</dbReference>
<dbReference type="GO" id="GO:0016020">
    <property type="term" value="C:membrane"/>
    <property type="evidence" value="ECO:0007669"/>
    <property type="project" value="TreeGrafter"/>
</dbReference>
<evidence type="ECO:0000313" key="3">
    <source>
        <dbReference type="Proteomes" id="UP001152799"/>
    </source>
</evidence>
<reference evidence="2" key="1">
    <citation type="submission" date="2022-01" db="EMBL/GenBank/DDBJ databases">
        <authorList>
            <person name="King R."/>
        </authorList>
    </citation>
    <scope>NUCLEOTIDE SEQUENCE</scope>
</reference>
<dbReference type="EMBL" id="OU892277">
    <property type="protein sequence ID" value="CAG9759871.1"/>
    <property type="molecule type" value="Genomic_DNA"/>
</dbReference>
<organism evidence="2 3">
    <name type="scientific">Ceutorhynchus assimilis</name>
    <name type="common">cabbage seed weevil</name>
    <dbReference type="NCBI Taxonomy" id="467358"/>
    <lineage>
        <taxon>Eukaryota</taxon>
        <taxon>Metazoa</taxon>
        <taxon>Ecdysozoa</taxon>
        <taxon>Arthropoda</taxon>
        <taxon>Hexapoda</taxon>
        <taxon>Insecta</taxon>
        <taxon>Pterygota</taxon>
        <taxon>Neoptera</taxon>
        <taxon>Endopterygota</taxon>
        <taxon>Coleoptera</taxon>
        <taxon>Polyphaga</taxon>
        <taxon>Cucujiformia</taxon>
        <taxon>Curculionidae</taxon>
        <taxon>Ceutorhynchinae</taxon>
        <taxon>Ceutorhynchus</taxon>
    </lineage>
</organism>
<dbReference type="SMART" id="SM00516">
    <property type="entry name" value="SEC14"/>
    <property type="match status" value="1"/>
</dbReference>
<dbReference type="InterPro" id="IPR001251">
    <property type="entry name" value="CRAL-TRIO_dom"/>
</dbReference>
<dbReference type="GO" id="GO:1902936">
    <property type="term" value="F:phosphatidylinositol bisphosphate binding"/>
    <property type="evidence" value="ECO:0007669"/>
    <property type="project" value="TreeGrafter"/>
</dbReference>
<protein>
    <recommendedName>
        <fullName evidence="1">CRAL-TRIO domain-containing protein</fullName>
    </recommendedName>
</protein>
<dbReference type="PROSITE" id="PS50191">
    <property type="entry name" value="CRAL_TRIO"/>
    <property type="match status" value="1"/>
</dbReference>
<dbReference type="CDD" id="cd00170">
    <property type="entry name" value="SEC14"/>
    <property type="match status" value="1"/>
</dbReference>
<dbReference type="Gene3D" id="3.40.525.10">
    <property type="entry name" value="CRAL-TRIO lipid binding domain"/>
    <property type="match status" value="1"/>
</dbReference>
<proteinExistence type="predicted"/>
<gene>
    <name evidence="2" type="ORF">CEUTPL_LOCUS611</name>
</gene>
<evidence type="ECO:0000313" key="2">
    <source>
        <dbReference type="EMBL" id="CAG9759871.1"/>
    </source>
</evidence>
<keyword evidence="3" id="KW-1185">Reference proteome</keyword>
<dbReference type="InterPro" id="IPR036865">
    <property type="entry name" value="CRAL-TRIO_dom_sf"/>
</dbReference>
<sequence>MPKVLLELNKSVVYKQIEKELGKTRDEIESDVNIIQEWLDTQPHLPEKPSAELIQSFLLFNKFSIERAKQKLDMYYTIRGHLPEMFSKHPCSLDMEKQARISYVIPLPKFSQDCRRVIYSKFSEELNAENIHFDRFVCHIFNVFEIMLREDLFLGAHFIFDCNNFKLAFMTRMNPMVIKKASVVMEKVFSNRVTSINIVNYRSSFETMLNLMMNLLPEKVRSRIQVHKDSEALFKVFPKEILPKDVGGDEDSLGELTELWIQKLKENKDLFDQLGTMRVDESKRPTKLVNDDVLGFYGNFKKLDVD</sequence>
<dbReference type="Proteomes" id="UP001152799">
    <property type="component" value="Chromosome 1"/>
</dbReference>